<dbReference type="PANTHER" id="PTHR24148:SF73">
    <property type="entry name" value="HET DOMAIN PROTEIN (AFU_ORTHOLOGUE AFUA_8G01020)"/>
    <property type="match status" value="1"/>
</dbReference>
<evidence type="ECO:0000313" key="2">
    <source>
        <dbReference type="EMBL" id="KAF2825887.1"/>
    </source>
</evidence>
<gene>
    <name evidence="2" type="ORF">CC86DRAFT_250342</name>
</gene>
<dbReference type="PANTHER" id="PTHR24148">
    <property type="entry name" value="ANKYRIN REPEAT DOMAIN-CONTAINING PROTEIN 39 HOMOLOG-RELATED"/>
    <property type="match status" value="1"/>
</dbReference>
<feature type="non-terminal residue" evidence="2">
    <location>
        <position position="1"/>
    </location>
</feature>
<dbReference type="EMBL" id="MU006227">
    <property type="protein sequence ID" value="KAF2825887.1"/>
    <property type="molecule type" value="Genomic_DNA"/>
</dbReference>
<feature type="non-terminal residue" evidence="2">
    <location>
        <position position="121"/>
    </location>
</feature>
<organism evidence="2 3">
    <name type="scientific">Ophiobolus disseminans</name>
    <dbReference type="NCBI Taxonomy" id="1469910"/>
    <lineage>
        <taxon>Eukaryota</taxon>
        <taxon>Fungi</taxon>
        <taxon>Dikarya</taxon>
        <taxon>Ascomycota</taxon>
        <taxon>Pezizomycotina</taxon>
        <taxon>Dothideomycetes</taxon>
        <taxon>Pleosporomycetidae</taxon>
        <taxon>Pleosporales</taxon>
        <taxon>Pleosporineae</taxon>
        <taxon>Phaeosphaeriaceae</taxon>
        <taxon>Ophiobolus</taxon>
    </lineage>
</organism>
<reference evidence="2" key="1">
    <citation type="journal article" date="2020" name="Stud. Mycol.">
        <title>101 Dothideomycetes genomes: a test case for predicting lifestyles and emergence of pathogens.</title>
        <authorList>
            <person name="Haridas S."/>
            <person name="Albert R."/>
            <person name="Binder M."/>
            <person name="Bloem J."/>
            <person name="Labutti K."/>
            <person name="Salamov A."/>
            <person name="Andreopoulos B."/>
            <person name="Baker S."/>
            <person name="Barry K."/>
            <person name="Bills G."/>
            <person name="Bluhm B."/>
            <person name="Cannon C."/>
            <person name="Castanera R."/>
            <person name="Culley D."/>
            <person name="Daum C."/>
            <person name="Ezra D."/>
            <person name="Gonzalez J."/>
            <person name="Henrissat B."/>
            <person name="Kuo A."/>
            <person name="Liang C."/>
            <person name="Lipzen A."/>
            <person name="Lutzoni F."/>
            <person name="Magnuson J."/>
            <person name="Mondo S."/>
            <person name="Nolan M."/>
            <person name="Ohm R."/>
            <person name="Pangilinan J."/>
            <person name="Park H.-J."/>
            <person name="Ramirez L."/>
            <person name="Alfaro M."/>
            <person name="Sun H."/>
            <person name="Tritt A."/>
            <person name="Yoshinaga Y."/>
            <person name="Zwiers L.-H."/>
            <person name="Turgeon B."/>
            <person name="Goodwin S."/>
            <person name="Spatafora J."/>
            <person name="Crous P."/>
            <person name="Grigoriev I."/>
        </authorList>
    </citation>
    <scope>NUCLEOTIDE SEQUENCE</scope>
    <source>
        <strain evidence="2">CBS 113818</strain>
    </source>
</reference>
<name>A0A6A6ZZM3_9PLEO</name>
<accession>A0A6A6ZZM3</accession>
<feature type="domain" description="Heterokaryon incompatibility" evidence="1">
    <location>
        <begin position="37"/>
        <end position="120"/>
    </location>
</feature>
<proteinExistence type="predicted"/>
<dbReference type="AlphaFoldDB" id="A0A6A6ZZM3"/>
<keyword evidence="3" id="KW-1185">Reference proteome</keyword>
<dbReference type="Pfam" id="PF06985">
    <property type="entry name" value="HET"/>
    <property type="match status" value="1"/>
</dbReference>
<evidence type="ECO:0000313" key="3">
    <source>
        <dbReference type="Proteomes" id="UP000799424"/>
    </source>
</evidence>
<dbReference type="InterPro" id="IPR010730">
    <property type="entry name" value="HET"/>
</dbReference>
<dbReference type="InterPro" id="IPR052895">
    <property type="entry name" value="HetReg/Transcr_Mod"/>
</dbReference>
<protein>
    <submittedName>
        <fullName evidence="2">HET-domain-containing protein</fullName>
    </submittedName>
</protein>
<dbReference type="OrthoDB" id="3773119at2759"/>
<evidence type="ECO:0000259" key="1">
    <source>
        <dbReference type="Pfam" id="PF06985"/>
    </source>
</evidence>
<sequence length="121" mass="13789">LPEPTPHIRLLQIIAGSFRQEIVCDLSIWPLNTAPSYIAISYTWDNPTPTLDMTVTKRRMVGRLNSQYALQQAFNQTKGRQQYLWLDAICIDQNNDREKGHQVALMGELYKRAAQVLACVG</sequence>
<dbReference type="Proteomes" id="UP000799424">
    <property type="component" value="Unassembled WGS sequence"/>
</dbReference>